<accession>A0AC34G735</accession>
<sequence>SPASSPNILPFENDKVADNEENNDDEMDNDIYEVEQVASPSESSSSVHRLDYTYPFQPPSDTFIRSTLEKLKIPFIRKALHFWAEVLFTEIPKRSSPESTFAITSWNDSFFKCLSCFFTGKENHYFYIKAQIQAYICNNFRTFESDDGIDFSKLDVTGQKFKQFYQCNKLTTTHYEFICAWLQCRIGVYTTNGILERYGNWSDNSEEYIPILLMQNYTGLYKPVLTLL</sequence>
<dbReference type="Proteomes" id="UP000887579">
    <property type="component" value="Unplaced"/>
</dbReference>
<evidence type="ECO:0000313" key="1">
    <source>
        <dbReference type="Proteomes" id="UP000887579"/>
    </source>
</evidence>
<reference evidence="2" key="1">
    <citation type="submission" date="2022-11" db="UniProtKB">
        <authorList>
            <consortium name="WormBaseParasite"/>
        </authorList>
    </citation>
    <scope>IDENTIFICATION</scope>
</reference>
<name>A0AC34G735_9BILA</name>
<protein>
    <submittedName>
        <fullName evidence="2">Uncharacterized protein</fullName>
    </submittedName>
</protein>
<evidence type="ECO:0000313" key="2">
    <source>
        <dbReference type="WBParaSite" id="ES5_v2.g25429.t1"/>
    </source>
</evidence>
<proteinExistence type="predicted"/>
<dbReference type="WBParaSite" id="ES5_v2.g25429.t1">
    <property type="protein sequence ID" value="ES5_v2.g25429.t1"/>
    <property type="gene ID" value="ES5_v2.g25429"/>
</dbReference>
<organism evidence="1 2">
    <name type="scientific">Panagrolaimus sp. ES5</name>
    <dbReference type="NCBI Taxonomy" id="591445"/>
    <lineage>
        <taxon>Eukaryota</taxon>
        <taxon>Metazoa</taxon>
        <taxon>Ecdysozoa</taxon>
        <taxon>Nematoda</taxon>
        <taxon>Chromadorea</taxon>
        <taxon>Rhabditida</taxon>
        <taxon>Tylenchina</taxon>
        <taxon>Panagrolaimomorpha</taxon>
        <taxon>Panagrolaimoidea</taxon>
        <taxon>Panagrolaimidae</taxon>
        <taxon>Panagrolaimus</taxon>
    </lineage>
</organism>